<keyword evidence="2" id="KW-0812">Transmembrane</keyword>
<feature type="transmembrane region" description="Helical" evidence="2">
    <location>
        <begin position="83"/>
        <end position="102"/>
    </location>
</feature>
<feature type="region of interest" description="Disordered" evidence="1">
    <location>
        <begin position="1"/>
        <end position="21"/>
    </location>
</feature>
<dbReference type="Proteomes" id="UP000077013">
    <property type="component" value="Unassembled WGS sequence"/>
</dbReference>
<accession>A0A167HAG3</accession>
<dbReference type="OrthoDB" id="7065543at2"/>
<organism evidence="3 4">
    <name type="scientific">Cochleicola gelatinilyticus</name>
    <dbReference type="NCBI Taxonomy" id="1763537"/>
    <lineage>
        <taxon>Bacteria</taxon>
        <taxon>Pseudomonadati</taxon>
        <taxon>Bacteroidota</taxon>
        <taxon>Flavobacteriia</taxon>
        <taxon>Flavobacteriales</taxon>
        <taxon>Flavobacteriaceae</taxon>
        <taxon>Cochleicola</taxon>
    </lineage>
</organism>
<keyword evidence="2" id="KW-1133">Transmembrane helix</keyword>
<protein>
    <submittedName>
        <fullName evidence="3">Uncharacterized protein</fullName>
    </submittedName>
</protein>
<dbReference type="AlphaFoldDB" id="A0A167HAG3"/>
<name>A0A167HAG3_9FLAO</name>
<feature type="transmembrane region" description="Helical" evidence="2">
    <location>
        <begin position="128"/>
        <end position="149"/>
    </location>
</feature>
<dbReference type="RefSeq" id="WP_068592612.1">
    <property type="nucleotide sequence ID" value="NZ_LRXL01000041.1"/>
</dbReference>
<comment type="caution">
    <text evidence="3">The sequence shown here is derived from an EMBL/GenBank/DDBJ whole genome shotgun (WGS) entry which is preliminary data.</text>
</comment>
<feature type="transmembrane region" description="Helical" evidence="2">
    <location>
        <begin position="53"/>
        <end position="71"/>
    </location>
</feature>
<reference evidence="3 4" key="1">
    <citation type="submission" date="2016-02" db="EMBL/GenBank/DDBJ databases">
        <title>Ulvibacter sp. LPB0005, isolated from Thais luteostoma.</title>
        <authorList>
            <person name="Shin S.-K."/>
            <person name="Yi H."/>
        </authorList>
    </citation>
    <scope>NUCLEOTIDE SEQUENCE [LARGE SCALE GENOMIC DNA]</scope>
    <source>
        <strain evidence="3 4">LPB0005</strain>
    </source>
</reference>
<proteinExistence type="predicted"/>
<keyword evidence="2" id="KW-0472">Membrane</keyword>
<keyword evidence="4" id="KW-1185">Reference proteome</keyword>
<gene>
    <name evidence="3" type="ORF">ULVI_10560</name>
</gene>
<evidence type="ECO:0000256" key="1">
    <source>
        <dbReference type="SAM" id="MobiDB-lite"/>
    </source>
</evidence>
<sequence length="152" mass="17220">MKSEDVNEEPTNETVEENEEEVLAGRLVSEEDKFHLEWARESIKENIKLANDILRQLITLCTASLGISLIFENILSNEIFKIITILFFFLALVIALLGILPYEKTIDTSSPSEVKTFHNNALKHKLKYVWTSGVALVIGFAIIIAELIVKFL</sequence>
<evidence type="ECO:0000256" key="2">
    <source>
        <dbReference type="SAM" id="Phobius"/>
    </source>
</evidence>
<evidence type="ECO:0000313" key="3">
    <source>
        <dbReference type="EMBL" id="OAB78402.1"/>
    </source>
</evidence>
<dbReference type="STRING" id="1763537.ULVI_10560"/>
<evidence type="ECO:0000313" key="4">
    <source>
        <dbReference type="Proteomes" id="UP000077013"/>
    </source>
</evidence>
<dbReference type="EMBL" id="LRXL01000041">
    <property type="protein sequence ID" value="OAB78402.1"/>
    <property type="molecule type" value="Genomic_DNA"/>
</dbReference>